<comment type="caution">
    <text evidence="1">The sequence shown here is derived from an EMBL/GenBank/DDBJ whole genome shotgun (WGS) entry which is preliminary data.</text>
</comment>
<dbReference type="RefSeq" id="WP_148990657.1">
    <property type="nucleotide sequence ID" value="NZ_VTEW01000002.1"/>
</dbReference>
<protein>
    <submittedName>
        <fullName evidence="1">Uncharacterized protein</fullName>
    </submittedName>
</protein>
<name>A0A5D4U7U1_9BACI</name>
<dbReference type="AlphaFoldDB" id="A0A5D4U7U1"/>
<evidence type="ECO:0000313" key="2">
    <source>
        <dbReference type="Proteomes" id="UP000325054"/>
    </source>
</evidence>
<dbReference type="Proteomes" id="UP000325054">
    <property type="component" value="Unassembled WGS sequence"/>
</dbReference>
<reference evidence="1 2" key="1">
    <citation type="submission" date="2019-08" db="EMBL/GenBank/DDBJ databases">
        <title>Bacillus genomes from the desert of Cuatro Cienegas, Coahuila.</title>
        <authorList>
            <person name="Olmedo-Alvarez G."/>
        </authorList>
    </citation>
    <scope>NUCLEOTIDE SEQUENCE [LARGE SCALE GENOMIC DNA]</scope>
    <source>
        <strain evidence="1 2">CH451a_14T</strain>
    </source>
</reference>
<dbReference type="OrthoDB" id="2883027at2"/>
<proteinExistence type="predicted"/>
<organism evidence="1 2">
    <name type="scientific">Rossellomorea aquimaris</name>
    <dbReference type="NCBI Taxonomy" id="189382"/>
    <lineage>
        <taxon>Bacteria</taxon>
        <taxon>Bacillati</taxon>
        <taxon>Bacillota</taxon>
        <taxon>Bacilli</taxon>
        <taxon>Bacillales</taxon>
        <taxon>Bacillaceae</taxon>
        <taxon>Rossellomorea</taxon>
    </lineage>
</organism>
<dbReference type="EMBL" id="VTEW01000002">
    <property type="protein sequence ID" value="TYS83159.1"/>
    <property type="molecule type" value="Genomic_DNA"/>
</dbReference>
<sequence length="149" mass="17645">MKSRSTMHYWRPSEEIGEVLEFEKLEYIFPKVKIIYQIIKDKKLLEKYVCFTFNEGVLSLRFSDECHRSEINNLKYVDSRNPGQYGRKELWPLFKMENSEFEKWYLSKGAGPGFGAEITDYVFVDSVNLLEVLSNYEPIVTIHHSMNDI</sequence>
<accession>A0A5D4U7U1</accession>
<gene>
    <name evidence="1" type="ORF">FZC80_02165</name>
</gene>
<evidence type="ECO:0000313" key="1">
    <source>
        <dbReference type="EMBL" id="TYS83159.1"/>
    </source>
</evidence>